<accession>A0A1X0N3D8</accession>
<comment type="caution">
    <text evidence="1">The sequence shown here is derived from an EMBL/GenBank/DDBJ whole genome shotgun (WGS) entry which is preliminary data.</text>
</comment>
<dbReference type="STRING" id="1958950.BZK31_17885"/>
<name>A0A1X0N3D8_9PSED</name>
<proteinExistence type="predicted"/>
<sequence length="97" mass="11352">MAIRGHWIGEFRHLLKKEEGCHLSDYQDIGLIYMRLSSAILNRTEGRIDAQARNEIDGDRDFRLTMQICVATLRLPGRMTVEWVVGWRGMRNVTSRY</sequence>
<reference evidence="2" key="1">
    <citation type="submission" date="2017-02" db="EMBL/GenBank/DDBJ databases">
        <title>Pseudomonas floridae sp. nov., a novel pathogenic bacterial species isolated from tomato.</title>
        <authorList>
            <person name="Timilsina S."/>
            <person name="Vallad G.E."/>
            <person name="Jones J.B."/>
        </authorList>
    </citation>
    <scope>NUCLEOTIDE SEQUENCE [LARGE SCALE GENOMIC DNA]</scope>
    <source>
        <strain evidence="2">GEV388</strain>
    </source>
</reference>
<evidence type="ECO:0000313" key="1">
    <source>
        <dbReference type="EMBL" id="ORC57896.1"/>
    </source>
</evidence>
<keyword evidence="2" id="KW-1185">Reference proteome</keyword>
<dbReference type="AlphaFoldDB" id="A0A1X0N3D8"/>
<protein>
    <submittedName>
        <fullName evidence="1">Uncharacterized protein</fullName>
    </submittedName>
</protein>
<dbReference type="EMBL" id="MUIO01000072">
    <property type="protein sequence ID" value="ORC57896.1"/>
    <property type="molecule type" value="Genomic_DNA"/>
</dbReference>
<organism evidence="1 2">
    <name type="scientific">Pseudomonas floridensis</name>
    <dbReference type="NCBI Taxonomy" id="1958950"/>
    <lineage>
        <taxon>Bacteria</taxon>
        <taxon>Pseudomonadati</taxon>
        <taxon>Pseudomonadota</taxon>
        <taxon>Gammaproteobacteria</taxon>
        <taxon>Pseudomonadales</taxon>
        <taxon>Pseudomonadaceae</taxon>
        <taxon>Pseudomonas</taxon>
    </lineage>
</organism>
<gene>
    <name evidence="1" type="ORF">BZK31_17885</name>
</gene>
<dbReference type="Proteomes" id="UP000192815">
    <property type="component" value="Unassembled WGS sequence"/>
</dbReference>
<evidence type="ECO:0000313" key="2">
    <source>
        <dbReference type="Proteomes" id="UP000192815"/>
    </source>
</evidence>